<dbReference type="STRING" id="1314773.A0A3N2PQP4"/>
<dbReference type="RefSeq" id="XP_028464586.1">
    <property type="nucleotide sequence ID" value="XM_028612351.1"/>
</dbReference>
<evidence type="ECO:0000256" key="4">
    <source>
        <dbReference type="RuleBase" id="RU003560"/>
    </source>
</evidence>
<keyword evidence="3 4" id="KW-0663">Pyridoxal phosphate</keyword>
<dbReference type="OrthoDB" id="5419315at2759"/>
<dbReference type="AlphaFoldDB" id="A0A3N2PQP4"/>
<dbReference type="SUPFAM" id="SSF53383">
    <property type="entry name" value="PLP-dependent transferases"/>
    <property type="match status" value="1"/>
</dbReference>
<dbReference type="EMBL" id="ML119058">
    <property type="protein sequence ID" value="ROT36780.1"/>
    <property type="molecule type" value="Genomic_DNA"/>
</dbReference>
<reference evidence="5 6" key="1">
    <citation type="journal article" date="2018" name="Mol. Ecol.">
        <title>The obligate alkalophilic soda-lake fungus Sodiomyces alkalinus has shifted to a protein diet.</title>
        <authorList>
            <person name="Grum-Grzhimaylo A.A."/>
            <person name="Falkoski D.L."/>
            <person name="van den Heuvel J."/>
            <person name="Valero-Jimenez C.A."/>
            <person name="Min B."/>
            <person name="Choi I.G."/>
            <person name="Lipzen A."/>
            <person name="Daum C.G."/>
            <person name="Aanen D.K."/>
            <person name="Tsang A."/>
            <person name="Henrissat B."/>
            <person name="Bilanenko E.N."/>
            <person name="de Vries R.P."/>
            <person name="van Kan J.A.L."/>
            <person name="Grigoriev I.V."/>
            <person name="Debets A.J.M."/>
        </authorList>
    </citation>
    <scope>NUCLEOTIDE SEQUENCE [LARGE SCALE GENOMIC DNA]</scope>
    <source>
        <strain evidence="5 6">F11</strain>
    </source>
</reference>
<organism evidence="5 6">
    <name type="scientific">Sodiomyces alkalinus (strain CBS 110278 / VKM F-3762 / F11)</name>
    <name type="common">Alkaliphilic filamentous fungus</name>
    <dbReference type="NCBI Taxonomy" id="1314773"/>
    <lineage>
        <taxon>Eukaryota</taxon>
        <taxon>Fungi</taxon>
        <taxon>Dikarya</taxon>
        <taxon>Ascomycota</taxon>
        <taxon>Pezizomycotina</taxon>
        <taxon>Sordariomycetes</taxon>
        <taxon>Hypocreomycetidae</taxon>
        <taxon>Glomerellales</taxon>
        <taxon>Plectosphaerellaceae</taxon>
        <taxon>Sodiomyces</taxon>
    </lineage>
</organism>
<proteinExistence type="inferred from homology"/>
<dbReference type="FunFam" id="3.40.640.10:FF:000004">
    <property type="entry name" value="Acetylornithine aminotransferase"/>
    <property type="match status" value="1"/>
</dbReference>
<keyword evidence="6" id="KW-1185">Reference proteome</keyword>
<evidence type="ECO:0000313" key="6">
    <source>
        <dbReference type="Proteomes" id="UP000272025"/>
    </source>
</evidence>
<dbReference type="InterPro" id="IPR015424">
    <property type="entry name" value="PyrdxlP-dep_Trfase"/>
</dbReference>
<evidence type="ECO:0000256" key="1">
    <source>
        <dbReference type="ARBA" id="ARBA00001933"/>
    </source>
</evidence>
<evidence type="ECO:0000256" key="2">
    <source>
        <dbReference type="ARBA" id="ARBA00008954"/>
    </source>
</evidence>
<dbReference type="InterPro" id="IPR015421">
    <property type="entry name" value="PyrdxlP-dep_Trfase_major"/>
</dbReference>
<keyword evidence="5" id="KW-0808">Transferase</keyword>
<evidence type="ECO:0000313" key="5">
    <source>
        <dbReference type="EMBL" id="ROT36780.1"/>
    </source>
</evidence>
<evidence type="ECO:0000256" key="3">
    <source>
        <dbReference type="ARBA" id="ARBA00022898"/>
    </source>
</evidence>
<comment type="similarity">
    <text evidence="2 4">Belongs to the class-III pyridoxal-phosphate-dependent aminotransferase family.</text>
</comment>
<sequence>MACSSQNSSVFHRSLHKPYPTAVGGEGVYLFTADGRKILDGSCGAAVSGIGHGNKEVIEAVCEQMRRLAYIQTSFFTTDPAEALASAILENSDGAFSKVMFLSSGSEAVESALKMARQYHVYNGQPERVHVVGRHHSYHGNTLGALAAGHNPSRRDTFAPILSPAFHHVRRCFYQADGGGSLSEAEYEDELLAEYEETFKRLGPETVAAVIVEPVVGATLGAAPATPNYLPRLSKLCRSYGILTIFDEIMCGMGRVGTYHAWQSLGGVSPDLQTVGKGLGAGYQPLSAVLVGPTVHNAFQEHSKGSNGFISGHTFQGHPAACAGALAVQKILKRDNLISKCGELGQVLHDALESQLPEELSQGGGKLRGMGLFRAVDFGDMGASYGGPLAEEVATKAFDLGASVYLCSPNVDAILICPPFISTEEEIKELARITIQAVKEVLERKNASQE</sequence>
<dbReference type="PANTHER" id="PTHR43094:SF1">
    <property type="entry name" value="AMINOTRANSFERASE CLASS-III"/>
    <property type="match status" value="1"/>
</dbReference>
<dbReference type="Gene3D" id="3.40.640.10">
    <property type="entry name" value="Type I PLP-dependent aspartate aminotransferase-like (Major domain)"/>
    <property type="match status" value="1"/>
</dbReference>
<dbReference type="CDD" id="cd00610">
    <property type="entry name" value="OAT_like"/>
    <property type="match status" value="1"/>
</dbReference>
<dbReference type="InterPro" id="IPR005814">
    <property type="entry name" value="Aminotrans_3"/>
</dbReference>
<dbReference type="GeneID" id="39580829"/>
<dbReference type="GO" id="GO:0030170">
    <property type="term" value="F:pyridoxal phosphate binding"/>
    <property type="evidence" value="ECO:0007669"/>
    <property type="project" value="InterPro"/>
</dbReference>
<dbReference type="Proteomes" id="UP000272025">
    <property type="component" value="Unassembled WGS sequence"/>
</dbReference>
<dbReference type="GO" id="GO:0005829">
    <property type="term" value="C:cytosol"/>
    <property type="evidence" value="ECO:0007669"/>
    <property type="project" value="TreeGrafter"/>
</dbReference>
<dbReference type="Pfam" id="PF00202">
    <property type="entry name" value="Aminotran_3"/>
    <property type="match status" value="1"/>
</dbReference>
<dbReference type="Gene3D" id="3.90.1150.10">
    <property type="entry name" value="Aspartate Aminotransferase, domain 1"/>
    <property type="match status" value="1"/>
</dbReference>
<dbReference type="PANTHER" id="PTHR43094">
    <property type="entry name" value="AMINOTRANSFERASE"/>
    <property type="match status" value="1"/>
</dbReference>
<dbReference type="GO" id="GO:0008483">
    <property type="term" value="F:transaminase activity"/>
    <property type="evidence" value="ECO:0007669"/>
    <property type="project" value="InterPro"/>
</dbReference>
<accession>A0A3N2PQP4</accession>
<dbReference type="InterPro" id="IPR015422">
    <property type="entry name" value="PyrdxlP-dep_Trfase_small"/>
</dbReference>
<name>A0A3N2PQP4_SODAK</name>
<protein>
    <submittedName>
        <fullName evidence="5">PLP-dependent transferase</fullName>
    </submittedName>
</protein>
<comment type="cofactor">
    <cofactor evidence="1">
        <name>pyridoxal 5'-phosphate</name>
        <dbReference type="ChEBI" id="CHEBI:597326"/>
    </cofactor>
</comment>
<gene>
    <name evidence="5" type="ORF">SODALDRAFT_334979</name>
</gene>